<gene>
    <name evidence="1" type="ORF">FAZ95_30940</name>
</gene>
<dbReference type="PANTHER" id="PTHR10000:SF8">
    <property type="entry name" value="HAD SUPERFAMILY HYDROLASE-LIKE, TYPE 3"/>
    <property type="match status" value="1"/>
</dbReference>
<dbReference type="KEGG" id="tvl:FAZ95_30940"/>
<sequence length="239" mass="26901">MHNVYIGLDRTGTLELPGLPPPAELSERLHELQDEGVRLFIASGKSYDVLRHRCAELKLTPWMYCCENGGHIVIPEHAFETVAPKHRDLEYFARSLDLMDLPPGKPEVKRSIWSRQFDKEVHDAKDIIARFIWRHDLALNVYVHPEHDGAIDVIPTTIDKANLVQYLPPAAVIHYFGDGDNDLGIMRHARVTPHTVSNARQAVRACVARRNGYISDLPAGMGVADMLERLSHRLGSAHA</sequence>
<dbReference type="GO" id="GO:0016791">
    <property type="term" value="F:phosphatase activity"/>
    <property type="evidence" value="ECO:0007669"/>
    <property type="project" value="TreeGrafter"/>
</dbReference>
<dbReference type="Proteomes" id="UP000298656">
    <property type="component" value="Chromosome 2"/>
</dbReference>
<evidence type="ECO:0000313" key="1">
    <source>
        <dbReference type="EMBL" id="QCP53461.1"/>
    </source>
</evidence>
<dbReference type="EMBL" id="CP040078">
    <property type="protein sequence ID" value="QCP53461.1"/>
    <property type="molecule type" value="Genomic_DNA"/>
</dbReference>
<protein>
    <submittedName>
        <fullName evidence="1">HAD family phosphatase</fullName>
    </submittedName>
</protein>
<dbReference type="PANTHER" id="PTHR10000">
    <property type="entry name" value="PHOSPHOSERINE PHOSPHATASE"/>
    <property type="match status" value="1"/>
</dbReference>
<dbReference type="AlphaFoldDB" id="A0A4P8IY38"/>
<keyword evidence="2" id="KW-1185">Reference proteome</keyword>
<proteinExistence type="predicted"/>
<dbReference type="GO" id="GO:0000287">
    <property type="term" value="F:magnesium ion binding"/>
    <property type="evidence" value="ECO:0007669"/>
    <property type="project" value="TreeGrafter"/>
</dbReference>
<dbReference type="InterPro" id="IPR023214">
    <property type="entry name" value="HAD_sf"/>
</dbReference>
<dbReference type="InterPro" id="IPR036412">
    <property type="entry name" value="HAD-like_sf"/>
</dbReference>
<dbReference type="SUPFAM" id="SSF56784">
    <property type="entry name" value="HAD-like"/>
    <property type="match status" value="1"/>
</dbReference>
<evidence type="ECO:0000313" key="2">
    <source>
        <dbReference type="Proteomes" id="UP000298656"/>
    </source>
</evidence>
<dbReference type="GO" id="GO:0005829">
    <property type="term" value="C:cytosol"/>
    <property type="evidence" value="ECO:0007669"/>
    <property type="project" value="TreeGrafter"/>
</dbReference>
<accession>A0A4P8IY38</accession>
<dbReference type="Gene3D" id="3.40.50.1000">
    <property type="entry name" value="HAD superfamily/HAD-like"/>
    <property type="match status" value="2"/>
</dbReference>
<dbReference type="OrthoDB" id="9131834at2"/>
<dbReference type="RefSeq" id="WP_137336231.1">
    <property type="nucleotide sequence ID" value="NZ_CP040078.1"/>
</dbReference>
<organism evidence="1 2">
    <name type="scientific">Trinickia violacea</name>
    <dbReference type="NCBI Taxonomy" id="2571746"/>
    <lineage>
        <taxon>Bacteria</taxon>
        <taxon>Pseudomonadati</taxon>
        <taxon>Pseudomonadota</taxon>
        <taxon>Betaproteobacteria</taxon>
        <taxon>Burkholderiales</taxon>
        <taxon>Burkholderiaceae</taxon>
        <taxon>Trinickia</taxon>
    </lineage>
</organism>
<dbReference type="Pfam" id="PF08282">
    <property type="entry name" value="Hydrolase_3"/>
    <property type="match status" value="1"/>
</dbReference>
<name>A0A4P8IY38_9BURK</name>
<reference evidence="1 2" key="1">
    <citation type="submission" date="2019-05" db="EMBL/GenBank/DDBJ databases">
        <title>Burkholderia sp. DHOD12, isolated from subtropical forest soil.</title>
        <authorList>
            <person name="Gao Z.-H."/>
            <person name="Qiu L.-H."/>
        </authorList>
    </citation>
    <scope>NUCLEOTIDE SEQUENCE [LARGE SCALE GENOMIC DNA]</scope>
    <source>
        <strain evidence="1 2">DHOD12</strain>
    </source>
</reference>